<dbReference type="AlphaFoldDB" id="A0A1Y1IED2"/>
<dbReference type="Pfam" id="PF00651">
    <property type="entry name" value="BTB"/>
    <property type="match status" value="1"/>
</dbReference>
<dbReference type="PROSITE" id="PS50097">
    <property type="entry name" value="BTB"/>
    <property type="match status" value="1"/>
</dbReference>
<name>A0A1Y1IED2_KLENI</name>
<dbReference type="EMBL" id="DF237367">
    <property type="protein sequence ID" value="GAQ88322.1"/>
    <property type="molecule type" value="Genomic_DNA"/>
</dbReference>
<comment type="function">
    <text evidence="1">May act as a substrate-specific adapter of an E3 ubiquitin-protein ligase complex (CUL3-RBX1-BTB) which mediates the ubiquitination and subsequent proteasomal degradation of target proteins.</text>
</comment>
<gene>
    <name evidence="4" type="ORF">KFL_004180070</name>
</gene>
<dbReference type="InterPro" id="IPR045890">
    <property type="entry name" value="POB1-like"/>
</dbReference>
<dbReference type="Gene3D" id="3.30.710.10">
    <property type="entry name" value="Potassium Channel Kv1.1, Chain A"/>
    <property type="match status" value="1"/>
</dbReference>
<dbReference type="CDD" id="cd00121">
    <property type="entry name" value="MATH"/>
    <property type="match status" value="1"/>
</dbReference>
<dbReference type="PANTHER" id="PTHR46336">
    <property type="entry name" value="OS02G0260700 PROTEIN"/>
    <property type="match status" value="1"/>
</dbReference>
<dbReference type="InterPro" id="IPR011333">
    <property type="entry name" value="SKP1/BTB/POZ_sf"/>
</dbReference>
<dbReference type="CDD" id="cd18186">
    <property type="entry name" value="BTB_POZ_ZBTB_KLHL-like"/>
    <property type="match status" value="1"/>
</dbReference>
<dbReference type="InterPro" id="IPR011705">
    <property type="entry name" value="BACK"/>
</dbReference>
<dbReference type="Pfam" id="PF07707">
    <property type="entry name" value="BACK"/>
    <property type="match status" value="1"/>
</dbReference>
<keyword evidence="5" id="KW-1185">Reference proteome</keyword>
<dbReference type="Proteomes" id="UP000054558">
    <property type="component" value="Unassembled WGS sequence"/>
</dbReference>
<organism evidence="4 5">
    <name type="scientific">Klebsormidium nitens</name>
    <name type="common">Green alga</name>
    <name type="synonym">Ulothrix nitens</name>
    <dbReference type="NCBI Taxonomy" id="105231"/>
    <lineage>
        <taxon>Eukaryota</taxon>
        <taxon>Viridiplantae</taxon>
        <taxon>Streptophyta</taxon>
        <taxon>Klebsormidiophyceae</taxon>
        <taxon>Klebsormidiales</taxon>
        <taxon>Klebsormidiaceae</taxon>
        <taxon>Klebsormidium</taxon>
    </lineage>
</organism>
<dbReference type="InterPro" id="IPR002083">
    <property type="entry name" value="MATH/TRAF_dom"/>
</dbReference>
<dbReference type="SUPFAM" id="SSF54695">
    <property type="entry name" value="POZ domain"/>
    <property type="match status" value="1"/>
</dbReference>
<dbReference type="OrthoDB" id="1894668at2759"/>
<reference evidence="4 5" key="1">
    <citation type="journal article" date="2014" name="Nat. Commun.">
        <title>Klebsormidium flaccidum genome reveals primary factors for plant terrestrial adaptation.</title>
        <authorList>
            <person name="Hori K."/>
            <person name="Maruyama F."/>
            <person name="Fujisawa T."/>
            <person name="Togashi T."/>
            <person name="Yamamoto N."/>
            <person name="Seo M."/>
            <person name="Sato S."/>
            <person name="Yamada T."/>
            <person name="Mori H."/>
            <person name="Tajima N."/>
            <person name="Moriyama T."/>
            <person name="Ikeuchi M."/>
            <person name="Watanabe M."/>
            <person name="Wada H."/>
            <person name="Kobayashi K."/>
            <person name="Saito M."/>
            <person name="Masuda T."/>
            <person name="Sasaki-Sekimoto Y."/>
            <person name="Mashiguchi K."/>
            <person name="Awai K."/>
            <person name="Shimojima M."/>
            <person name="Masuda S."/>
            <person name="Iwai M."/>
            <person name="Nobusawa T."/>
            <person name="Narise T."/>
            <person name="Kondo S."/>
            <person name="Saito H."/>
            <person name="Sato R."/>
            <person name="Murakawa M."/>
            <person name="Ihara Y."/>
            <person name="Oshima-Yamada Y."/>
            <person name="Ohtaka K."/>
            <person name="Satoh M."/>
            <person name="Sonobe K."/>
            <person name="Ishii M."/>
            <person name="Ohtani R."/>
            <person name="Kanamori-Sato M."/>
            <person name="Honoki R."/>
            <person name="Miyazaki D."/>
            <person name="Mochizuki H."/>
            <person name="Umetsu J."/>
            <person name="Higashi K."/>
            <person name="Shibata D."/>
            <person name="Kamiya Y."/>
            <person name="Sato N."/>
            <person name="Nakamura Y."/>
            <person name="Tabata S."/>
            <person name="Ida S."/>
            <person name="Kurokawa K."/>
            <person name="Ohta H."/>
        </authorList>
    </citation>
    <scope>NUCLEOTIDE SEQUENCE [LARGE SCALE GENOMIC DNA]</scope>
    <source>
        <strain evidence="4 5">NIES-2285</strain>
    </source>
</reference>
<evidence type="ECO:0000256" key="2">
    <source>
        <dbReference type="ARBA" id="ARBA00004906"/>
    </source>
</evidence>
<evidence type="ECO:0000313" key="5">
    <source>
        <dbReference type="Proteomes" id="UP000054558"/>
    </source>
</evidence>
<accession>A0A1Y1IED2</accession>
<evidence type="ECO:0000313" key="4">
    <source>
        <dbReference type="EMBL" id="GAQ88322.1"/>
    </source>
</evidence>
<sequence length="470" mass="52695">MAGPEARASALEDGLDEEGHYYDFLRFYKRGEVCDRNIRLKILDESKEGPEAAGCEEIPVSSIVLAAKSLVLQKMIFAGMQESDKGAPMSIKVTAEEKEAFKEMLHFLYAGSLSPRLHDPATDVREVVRLLVVGDKFEVPSLMGAVLKCLSKREKSIPDSAVLVEQLPETLFQIGRIKKVADEARAHIIEAFKDVSMTWNSEIFEFFESNPNVMEILLQSEELEADSEEEILEKALSWIRGCYQSESERRHVVSKLLPQVRFFCLSGEYLERLLAVPEMQSKPTQALINAALRFRAYSDAKKEVVRKAFVQRKGVREVHLEIINDFVLGDQRTRMTSRSALWFGKKWYIMLSRKGDSVRTVGVFLCCEVASDSLHGSSSTVDDVETKFFVKIWPEGIWKSCGSVGRTALNGLLTGGKLSGCGPGNPLKTSWADARRSERLLGSTGAVTIRVVARRFQSSEDSQQWAHQTL</sequence>
<dbReference type="InterPro" id="IPR000210">
    <property type="entry name" value="BTB/POZ_dom"/>
</dbReference>
<proteinExistence type="predicted"/>
<evidence type="ECO:0000259" key="3">
    <source>
        <dbReference type="PROSITE" id="PS50097"/>
    </source>
</evidence>
<protein>
    <submittedName>
        <fullName evidence="4">BTB/POZ/Kelch-associated protein</fullName>
    </submittedName>
</protein>
<evidence type="ECO:0000256" key="1">
    <source>
        <dbReference type="ARBA" id="ARBA00002668"/>
    </source>
</evidence>
<comment type="pathway">
    <text evidence="2">Protein modification; protein ubiquitination.</text>
</comment>
<dbReference type="PANTHER" id="PTHR46336:SF3">
    <property type="entry name" value="BTB_POZ DOMAIN-CONTAINING PROTEIN POB1"/>
    <property type="match status" value="1"/>
</dbReference>
<feature type="domain" description="BTB" evidence="3">
    <location>
        <begin position="34"/>
        <end position="117"/>
    </location>
</feature>
<dbReference type="Gene3D" id="1.25.40.420">
    <property type="match status" value="1"/>
</dbReference>